<feature type="domain" description="AAA+ ATPase" evidence="1">
    <location>
        <begin position="170"/>
        <end position="326"/>
    </location>
</feature>
<evidence type="ECO:0000313" key="2">
    <source>
        <dbReference type="EMBL" id="KKO06837.1"/>
    </source>
</evidence>
<protein>
    <recommendedName>
        <fullName evidence="1">AAA+ ATPase domain-containing protein</fullName>
    </recommendedName>
</protein>
<dbReference type="Gene3D" id="3.40.50.300">
    <property type="entry name" value="P-loop containing nucleotide triphosphate hydrolases"/>
    <property type="match status" value="1"/>
</dbReference>
<dbReference type="InterPro" id="IPR027417">
    <property type="entry name" value="P-loop_NTPase"/>
</dbReference>
<dbReference type="SUPFAM" id="SSF52540">
    <property type="entry name" value="P-loop containing nucleoside triphosphate hydrolases"/>
    <property type="match status" value="1"/>
</dbReference>
<dbReference type="InterPro" id="IPR052026">
    <property type="entry name" value="ExeA_AAA_ATPase_DNA-bind"/>
</dbReference>
<gene>
    <name evidence="2" type="ORF">LCGC14_0060210</name>
</gene>
<dbReference type="PROSITE" id="PS50007">
    <property type="entry name" value="PIPLC_X_DOMAIN"/>
    <property type="match status" value="1"/>
</dbReference>
<dbReference type="AlphaFoldDB" id="A0A0F9Y4P4"/>
<dbReference type="SMART" id="SM00382">
    <property type="entry name" value="AAA"/>
    <property type="match status" value="1"/>
</dbReference>
<dbReference type="GO" id="GO:0016887">
    <property type="term" value="F:ATP hydrolysis activity"/>
    <property type="evidence" value="ECO:0007669"/>
    <property type="project" value="InterPro"/>
</dbReference>
<sequence>MAAPNTVTHIPGATLMLKRVMFRLGVSQVQLHRVVGIPTSTLCEIINHNNWPTNHDHQMIRRATEEHMLQCGALTQDIKTLWQFDEDDTPVTYHGHLVRMRKANPVVDSSKKTAFINEELPENEMLSQKAKQLFKLFNDPFIDDVTCPDDVFMSPDQQYVRGAMYQTAKRGGFIAVVGESGAGKTTLRRDLLDRINREDPNIRVVFPRIIDKSRINASSICDAILADMDVRPKSSLEAKARQIEVLLSESARGGNAHVIMIEEAHDVPIQTLKFMKRFWELEDGFKKLISIILVGQPELKNTLNEHIHPEIREVSRRCEIIELQPLNGNLEKYLELKFKRVGRSLADIFEKDAFDAIRARLSVHRGTSRVPVNMMYPLIVNNCVTAAMNSCAELGMAKINAELIKEL</sequence>
<dbReference type="PANTHER" id="PTHR35894:SF1">
    <property type="entry name" value="PHOSPHORIBULOKINASE _ URIDINE KINASE FAMILY"/>
    <property type="match status" value="1"/>
</dbReference>
<comment type="caution">
    <text evidence="2">The sequence shown here is derived from an EMBL/GenBank/DDBJ whole genome shotgun (WGS) entry which is preliminary data.</text>
</comment>
<dbReference type="InterPro" id="IPR049945">
    <property type="entry name" value="AAA_22"/>
</dbReference>
<organism evidence="2">
    <name type="scientific">marine sediment metagenome</name>
    <dbReference type="NCBI Taxonomy" id="412755"/>
    <lineage>
        <taxon>unclassified sequences</taxon>
        <taxon>metagenomes</taxon>
        <taxon>ecological metagenomes</taxon>
    </lineage>
</organism>
<reference evidence="2" key="1">
    <citation type="journal article" date="2015" name="Nature">
        <title>Complex archaea that bridge the gap between prokaryotes and eukaryotes.</title>
        <authorList>
            <person name="Spang A."/>
            <person name="Saw J.H."/>
            <person name="Jorgensen S.L."/>
            <person name="Zaremba-Niedzwiedzka K."/>
            <person name="Martijn J."/>
            <person name="Lind A.E."/>
            <person name="van Eijk R."/>
            <person name="Schleper C."/>
            <person name="Guy L."/>
            <person name="Ettema T.J."/>
        </authorList>
    </citation>
    <scope>NUCLEOTIDE SEQUENCE</scope>
</reference>
<dbReference type="PANTHER" id="PTHR35894">
    <property type="entry name" value="GENERAL SECRETION PATHWAY PROTEIN A-RELATED"/>
    <property type="match status" value="1"/>
</dbReference>
<name>A0A0F9Y4P4_9ZZZZ</name>
<dbReference type="EMBL" id="LAZR01000014">
    <property type="protein sequence ID" value="KKO06837.1"/>
    <property type="molecule type" value="Genomic_DNA"/>
</dbReference>
<accession>A0A0F9Y4P4</accession>
<dbReference type="Pfam" id="PF13401">
    <property type="entry name" value="AAA_22"/>
    <property type="match status" value="1"/>
</dbReference>
<dbReference type="InterPro" id="IPR003593">
    <property type="entry name" value="AAA+_ATPase"/>
</dbReference>
<evidence type="ECO:0000259" key="1">
    <source>
        <dbReference type="SMART" id="SM00382"/>
    </source>
</evidence>
<proteinExistence type="predicted"/>